<keyword evidence="6" id="KW-1185">Reference proteome</keyword>
<dbReference type="InterPro" id="IPR013785">
    <property type="entry name" value="Aldolase_TIM"/>
</dbReference>
<dbReference type="CDD" id="cd02933">
    <property type="entry name" value="OYE_like_FMN"/>
    <property type="match status" value="1"/>
</dbReference>
<evidence type="ECO:0000256" key="1">
    <source>
        <dbReference type="ARBA" id="ARBA00001917"/>
    </source>
</evidence>
<evidence type="ECO:0000256" key="3">
    <source>
        <dbReference type="ARBA" id="ARBA00022643"/>
    </source>
</evidence>
<proteinExistence type="inferred from homology"/>
<keyword evidence="3" id="KW-0288">FMN</keyword>
<organism evidence="5 6">
    <name type="scientific">Pichia membranifaciens</name>
    <dbReference type="NCBI Taxonomy" id="4926"/>
    <lineage>
        <taxon>Eukaryota</taxon>
        <taxon>Fungi</taxon>
        <taxon>Dikarya</taxon>
        <taxon>Ascomycota</taxon>
        <taxon>Saccharomycotina</taxon>
        <taxon>Pichiomycetes</taxon>
        <taxon>Pichiales</taxon>
        <taxon>Pichiaceae</taxon>
        <taxon>Pichia</taxon>
    </lineage>
</organism>
<dbReference type="InterPro" id="IPR045247">
    <property type="entry name" value="Oye-like"/>
</dbReference>
<protein>
    <recommendedName>
        <fullName evidence="4">NADH:flavin oxidoreductase/NADH oxidase N-terminal domain-containing protein</fullName>
    </recommendedName>
</protein>
<evidence type="ECO:0000313" key="5">
    <source>
        <dbReference type="EMBL" id="GAV29116.1"/>
    </source>
</evidence>
<dbReference type="GO" id="GO:0003959">
    <property type="term" value="F:NADPH dehydrogenase activity"/>
    <property type="evidence" value="ECO:0007669"/>
    <property type="project" value="TreeGrafter"/>
</dbReference>
<dbReference type="Proteomes" id="UP000186136">
    <property type="component" value="Unassembled WGS sequence"/>
</dbReference>
<accession>A0A1Q2YHU0</accession>
<dbReference type="EMBL" id="BDGI01000102">
    <property type="protein sequence ID" value="GAV29116.1"/>
    <property type="molecule type" value="Genomic_DNA"/>
</dbReference>
<name>A0A1Q2YHU0_9ASCO</name>
<reference evidence="5 6" key="1">
    <citation type="submission" date="2016-08" db="EMBL/GenBank/DDBJ databases">
        <title>Whole genome shotgun sequence of Pichia membranifaciens KS47-1.</title>
        <authorList>
            <person name="Konishi M."/>
            <person name="Ishida M."/>
            <person name="Arakawa T."/>
            <person name="Kato Y."/>
            <person name="Horiuchi J."/>
        </authorList>
    </citation>
    <scope>NUCLEOTIDE SEQUENCE [LARGE SCALE GENOMIC DNA]</scope>
    <source>
        <strain evidence="5 6">KS47-1</strain>
    </source>
</reference>
<dbReference type="InterPro" id="IPR001155">
    <property type="entry name" value="OxRdtase_FMN_N"/>
</dbReference>
<evidence type="ECO:0000313" key="6">
    <source>
        <dbReference type="Proteomes" id="UP000186136"/>
    </source>
</evidence>
<dbReference type="OrthoDB" id="276546at2759"/>
<comment type="cofactor">
    <cofactor evidence="1">
        <name>FMN</name>
        <dbReference type="ChEBI" id="CHEBI:58210"/>
    </cofactor>
</comment>
<dbReference type="PANTHER" id="PTHR22893:SF91">
    <property type="entry name" value="NADPH DEHYDROGENASE 2-RELATED"/>
    <property type="match status" value="1"/>
</dbReference>
<evidence type="ECO:0000256" key="2">
    <source>
        <dbReference type="ARBA" id="ARBA00005979"/>
    </source>
</evidence>
<dbReference type="Pfam" id="PF00724">
    <property type="entry name" value="Oxidored_FMN"/>
    <property type="match status" value="1"/>
</dbReference>
<dbReference type="SUPFAM" id="SSF51395">
    <property type="entry name" value="FMN-linked oxidoreductases"/>
    <property type="match status" value="1"/>
</dbReference>
<dbReference type="AlphaFoldDB" id="A0A1Q2YHU0"/>
<comment type="similarity">
    <text evidence="2">Belongs to the NADH:flavin oxidoreductase/NADH oxidase family.</text>
</comment>
<gene>
    <name evidence="5" type="ORF">PMKS-002596</name>
</gene>
<dbReference type="Gene3D" id="3.20.20.70">
    <property type="entry name" value="Aldolase class I"/>
    <property type="match status" value="1"/>
</dbReference>
<sequence length="397" mass="44350">MSSLSESNLFKPIQLGDVVLKTRLAHAPTTRVRATSDGVSTDSMLEYYSERAKNNGGLIVFEAASPAKSFGGYVYQPFLETKQQVESQKKIVDAIHRNGSYVCSQLAHLGRTSLPFGKEVYFPFVGPSAIYADDANRETAKSLGVELKALTKDEINDIIKGFADGAKRAINEAGFDFVELHAAHMFLIDQFIQSSSNQRTDEYGGSIENRARFLLEVVDACIESVGAKHLAIRLSPYAELQGGLGKNSEVSPILIWGYIFSQLQKRADKGKELAYISVVEPVVQGAEEYEENDKIDFSWPRLFWKGILLRTGAFIKENHQEKLEQTINSDDKLIIGAGRYYTSNPDLADRLKRGLSLTPYDRSKFYKAFSNDGYLNFQPYGKEEDHTKDDVEPKPLA</sequence>
<comment type="caution">
    <text evidence="5">The sequence shown here is derived from an EMBL/GenBank/DDBJ whole genome shotgun (WGS) entry which is preliminary data.</text>
</comment>
<feature type="domain" description="NADH:flavin oxidoreductase/NADH oxidase N-terminal" evidence="4">
    <location>
        <begin position="8"/>
        <end position="356"/>
    </location>
</feature>
<dbReference type="GO" id="GO:0010181">
    <property type="term" value="F:FMN binding"/>
    <property type="evidence" value="ECO:0007669"/>
    <property type="project" value="InterPro"/>
</dbReference>
<dbReference type="PANTHER" id="PTHR22893">
    <property type="entry name" value="NADH OXIDOREDUCTASE-RELATED"/>
    <property type="match status" value="1"/>
</dbReference>
<keyword evidence="3" id="KW-0285">Flavoprotein</keyword>
<evidence type="ECO:0000259" key="4">
    <source>
        <dbReference type="Pfam" id="PF00724"/>
    </source>
</evidence>